<evidence type="ECO:0000256" key="1">
    <source>
        <dbReference type="ARBA" id="ARBA00022722"/>
    </source>
</evidence>
<dbReference type="InterPro" id="IPR006084">
    <property type="entry name" value="XPG/Rad2"/>
</dbReference>
<dbReference type="STRING" id="486041.B0DN74"/>
<keyword evidence="1" id="KW-0540">Nuclease</keyword>
<name>B0DN74_LACBS</name>
<dbReference type="InterPro" id="IPR006086">
    <property type="entry name" value="XPG-I_dom"/>
</dbReference>
<dbReference type="PANTHER" id="PTHR11081">
    <property type="entry name" value="FLAP ENDONUCLEASE FAMILY MEMBER"/>
    <property type="match status" value="1"/>
</dbReference>
<dbReference type="GeneID" id="6081048"/>
<dbReference type="SMART" id="SM00485">
    <property type="entry name" value="XPGN"/>
    <property type="match status" value="1"/>
</dbReference>
<dbReference type="KEGG" id="lbc:LACBIDRAFT_306505"/>
<dbReference type="Pfam" id="PF00867">
    <property type="entry name" value="XPG_I"/>
    <property type="match status" value="1"/>
</dbReference>
<dbReference type="InterPro" id="IPR036279">
    <property type="entry name" value="5-3_exonuclease_C_sf"/>
</dbReference>
<dbReference type="GO" id="GO:0017108">
    <property type="term" value="F:5'-flap endonuclease activity"/>
    <property type="evidence" value="ECO:0007669"/>
    <property type="project" value="TreeGrafter"/>
</dbReference>
<dbReference type="GO" id="GO:0006281">
    <property type="term" value="P:DNA repair"/>
    <property type="evidence" value="ECO:0007669"/>
    <property type="project" value="UniProtKB-ARBA"/>
</dbReference>
<dbReference type="PRINTS" id="PR00853">
    <property type="entry name" value="XPGRADSUPER"/>
</dbReference>
<dbReference type="EMBL" id="DS547121">
    <property type="protein sequence ID" value="EDR03823.1"/>
    <property type="molecule type" value="Genomic_DNA"/>
</dbReference>
<dbReference type="Proteomes" id="UP000001194">
    <property type="component" value="Unassembled WGS sequence"/>
</dbReference>
<evidence type="ECO:0000259" key="3">
    <source>
        <dbReference type="SMART" id="SM00484"/>
    </source>
</evidence>
<protein>
    <submittedName>
        <fullName evidence="5">Predicted protein</fullName>
    </submittedName>
</protein>
<keyword evidence="2" id="KW-0378">Hydrolase</keyword>
<dbReference type="SUPFAM" id="SSF88723">
    <property type="entry name" value="PIN domain-like"/>
    <property type="match status" value="1"/>
</dbReference>
<dbReference type="PANTHER" id="PTHR11081:SF75">
    <property type="entry name" value="ENDONUCLEASE, PUTATIVE (AFU_ORTHOLOGUE AFUA_3G13260)-RELATED"/>
    <property type="match status" value="1"/>
</dbReference>
<dbReference type="SUPFAM" id="SSF47807">
    <property type="entry name" value="5' to 3' exonuclease, C-terminal subdomain"/>
    <property type="match status" value="1"/>
</dbReference>
<sequence length="573" mass="63482">MGATHLWEIVQPACQVRSLSQLTVSEGFEEDRNSRHTIVVGVDASIWLHQTQAVFHHARHSQAGENPKLRILFYKLNRLLDQCLDVVVVFDGNERPATKHQAPAEAEAELAFLNRMGIIDVVMTDDSDALIFGAVHVMWNLNIKKDKDNVTIYSAQSIKSTAGINLTQGGLLLIAIICGGDYDKAGLLGCGKVVAHGLAQTTLGDTLLEAGRDMSEAELVNFLVQWRKLLRVELLTNKHGFLKCQYPSVVNAIHPDFPDPSVVLKYTQPITSWSHGRPLPPFSTWFTHEPDLAQLGALAERSFSWPPDKIVEKFRKRIWAGVCLHRLLEEKSPLLALVDHVVHGIVTDGLPGLSAFRQICGVNSSSLTSTIPFYAIEILENNLLKKATSTLQNNTDVPMARKIAVKLPVSIVRRILPGLHWKKPLPPDLQLKEWELILKPMDPIINIKNTADVPDTPYPCLITDHVGRMADDADDLHATSSSSHKLPPPVALQENMTGNLGLSHSRGRLISDFLHLTNDYTDFNLTGSDNLLFDLTDTVLDLTNDLTDSDTRPAPITSGRLFTDEVIDLTIDD</sequence>
<evidence type="ECO:0000313" key="5">
    <source>
        <dbReference type="EMBL" id="EDR03823.1"/>
    </source>
</evidence>
<dbReference type="CDD" id="cd09870">
    <property type="entry name" value="PIN_YEN1"/>
    <property type="match status" value="1"/>
</dbReference>
<proteinExistence type="predicted"/>
<reference evidence="5 6" key="1">
    <citation type="journal article" date="2008" name="Nature">
        <title>The genome of Laccaria bicolor provides insights into mycorrhizal symbiosis.</title>
        <authorList>
            <person name="Martin F."/>
            <person name="Aerts A."/>
            <person name="Ahren D."/>
            <person name="Brun A."/>
            <person name="Danchin E.G.J."/>
            <person name="Duchaussoy F."/>
            <person name="Gibon J."/>
            <person name="Kohler A."/>
            <person name="Lindquist E."/>
            <person name="Pereda V."/>
            <person name="Salamov A."/>
            <person name="Shapiro H.J."/>
            <person name="Wuyts J."/>
            <person name="Blaudez D."/>
            <person name="Buee M."/>
            <person name="Brokstein P."/>
            <person name="Canbaeck B."/>
            <person name="Cohen D."/>
            <person name="Courty P.E."/>
            <person name="Coutinho P.M."/>
            <person name="Delaruelle C."/>
            <person name="Detter J.C."/>
            <person name="Deveau A."/>
            <person name="DiFazio S."/>
            <person name="Duplessis S."/>
            <person name="Fraissinet-Tachet L."/>
            <person name="Lucic E."/>
            <person name="Frey-Klett P."/>
            <person name="Fourrey C."/>
            <person name="Feussner I."/>
            <person name="Gay G."/>
            <person name="Grimwood J."/>
            <person name="Hoegger P.J."/>
            <person name="Jain P."/>
            <person name="Kilaru S."/>
            <person name="Labbe J."/>
            <person name="Lin Y.C."/>
            <person name="Legue V."/>
            <person name="Le Tacon F."/>
            <person name="Marmeisse R."/>
            <person name="Melayah D."/>
            <person name="Montanini B."/>
            <person name="Muratet M."/>
            <person name="Nehls U."/>
            <person name="Niculita-Hirzel H."/>
            <person name="Oudot-Le Secq M.P."/>
            <person name="Peter M."/>
            <person name="Quesneville H."/>
            <person name="Rajashekar B."/>
            <person name="Reich M."/>
            <person name="Rouhier N."/>
            <person name="Schmutz J."/>
            <person name="Yin T."/>
            <person name="Chalot M."/>
            <person name="Henrissat B."/>
            <person name="Kuees U."/>
            <person name="Lucas S."/>
            <person name="Van de Peer Y."/>
            <person name="Podila G.K."/>
            <person name="Polle A."/>
            <person name="Pukkila P.J."/>
            <person name="Richardson P.M."/>
            <person name="Rouze P."/>
            <person name="Sanders I.R."/>
            <person name="Stajich J.E."/>
            <person name="Tunlid A."/>
            <person name="Tuskan G."/>
            <person name="Grigoriev I.V."/>
        </authorList>
    </citation>
    <scope>NUCLEOTIDE SEQUENCE [LARGE SCALE GENOMIC DNA]</scope>
    <source>
        <strain evidence="6">S238N-H82 / ATCC MYA-4686</strain>
    </source>
</reference>
<feature type="domain" description="XPG N-terminal" evidence="4">
    <location>
        <begin position="1"/>
        <end position="108"/>
    </location>
</feature>
<evidence type="ECO:0000259" key="4">
    <source>
        <dbReference type="SMART" id="SM00485"/>
    </source>
</evidence>
<accession>B0DN74</accession>
<dbReference type="OrthoDB" id="2959108at2759"/>
<dbReference type="InterPro" id="IPR006085">
    <property type="entry name" value="XPG_DNA_repair_N"/>
</dbReference>
<organism evidence="6">
    <name type="scientific">Laccaria bicolor (strain S238N-H82 / ATCC MYA-4686)</name>
    <name type="common">Bicoloured deceiver</name>
    <name type="synonym">Laccaria laccata var. bicolor</name>
    <dbReference type="NCBI Taxonomy" id="486041"/>
    <lineage>
        <taxon>Eukaryota</taxon>
        <taxon>Fungi</taxon>
        <taxon>Dikarya</taxon>
        <taxon>Basidiomycota</taxon>
        <taxon>Agaricomycotina</taxon>
        <taxon>Agaricomycetes</taxon>
        <taxon>Agaricomycetidae</taxon>
        <taxon>Agaricales</taxon>
        <taxon>Agaricineae</taxon>
        <taxon>Hydnangiaceae</taxon>
        <taxon>Laccaria</taxon>
    </lineage>
</organism>
<dbReference type="InParanoid" id="B0DN74"/>
<dbReference type="InterPro" id="IPR037316">
    <property type="entry name" value="Yen1_H3TH"/>
</dbReference>
<dbReference type="RefSeq" id="XP_001885391.1">
    <property type="nucleotide sequence ID" value="XM_001885356.1"/>
</dbReference>
<dbReference type="SMART" id="SM00484">
    <property type="entry name" value="XPGI"/>
    <property type="match status" value="1"/>
</dbReference>
<gene>
    <name evidence="5" type="ORF">LACBIDRAFT_306505</name>
</gene>
<dbReference type="InterPro" id="IPR029060">
    <property type="entry name" value="PIN-like_dom_sf"/>
</dbReference>
<dbReference type="GO" id="GO:0008821">
    <property type="term" value="F:crossover junction DNA endonuclease activity"/>
    <property type="evidence" value="ECO:0007669"/>
    <property type="project" value="InterPro"/>
</dbReference>
<feature type="domain" description="XPG-I" evidence="3">
    <location>
        <begin position="101"/>
        <end position="164"/>
    </location>
</feature>
<evidence type="ECO:0000256" key="2">
    <source>
        <dbReference type="ARBA" id="ARBA00022801"/>
    </source>
</evidence>
<dbReference type="HOGENOM" id="CLU_475718_0_0_1"/>
<dbReference type="AlphaFoldDB" id="B0DN74"/>
<evidence type="ECO:0000313" key="6">
    <source>
        <dbReference type="Proteomes" id="UP000001194"/>
    </source>
</evidence>
<dbReference type="CDD" id="cd09906">
    <property type="entry name" value="H3TH_YEN1"/>
    <property type="match status" value="1"/>
</dbReference>
<dbReference type="Gene3D" id="3.40.50.1010">
    <property type="entry name" value="5'-nuclease"/>
    <property type="match status" value="2"/>
</dbReference>
<keyword evidence="6" id="KW-1185">Reference proteome</keyword>